<dbReference type="Gene3D" id="1.10.357.10">
    <property type="entry name" value="Tetracycline Repressor, domain 2"/>
    <property type="match status" value="1"/>
</dbReference>
<feature type="domain" description="HTH tetR-type" evidence="3">
    <location>
        <begin position="47"/>
        <end position="107"/>
    </location>
</feature>
<dbReference type="AlphaFoldDB" id="A0A255Y656"/>
<evidence type="ECO:0000256" key="2">
    <source>
        <dbReference type="PROSITE-ProRule" id="PRU00335"/>
    </source>
</evidence>
<dbReference type="GO" id="GO:0003677">
    <property type="term" value="F:DNA binding"/>
    <property type="evidence" value="ECO:0007669"/>
    <property type="project" value="UniProtKB-UniRule"/>
</dbReference>
<sequence>MAEPARMRLGAMFWPWRLPCRPFRVTPSDMKAHQVTQMPNLRQQQKAATTDLILDAVGNCLADTGLAELSIEMVADAAGIAKRTIYRHFATRELMLEAWWARHKQSINQEQFPDTAAALAAFARRAFPKFDEEATIMRGMVLSEQGRAMTLAANQKRMQAIRAAVRDGAGDLPEPQATRLAATVQLLQSATAWLTMREYWGLSGEEAGEAAAQAIEALFAAAAGRTSGRIFHAPIPAVDPPRVARVLAAIWSGQVMPFDPVPGALVVLAGDAHGSAIEVYPATTCLVPGQDDAMFDSRDRADPGPAGVHLALATQLGEAELHALAAQEGWRSVRCSRGGLFDVIEFWLENRFMVELLTPDMQAAYRAGSSPDAWREALKS</sequence>
<feature type="DNA-binding region" description="H-T-H motif" evidence="2">
    <location>
        <begin position="70"/>
        <end position="89"/>
    </location>
</feature>
<reference evidence="4 5" key="1">
    <citation type="submission" date="2017-07" db="EMBL/GenBank/DDBJ databases">
        <title>Sandarakinorhabdus cyanobacteriorum sp. nov., a novel bacterium isolated from cyanobacterial aggregates in a eutrophic lake.</title>
        <authorList>
            <person name="Cai H."/>
        </authorList>
    </citation>
    <scope>NUCLEOTIDE SEQUENCE [LARGE SCALE GENOMIC DNA]</scope>
    <source>
        <strain evidence="4 5">TH057</strain>
    </source>
</reference>
<dbReference type="OrthoDB" id="512901at2"/>
<dbReference type="Pfam" id="PF00440">
    <property type="entry name" value="TetR_N"/>
    <property type="match status" value="1"/>
</dbReference>
<evidence type="ECO:0000259" key="3">
    <source>
        <dbReference type="PROSITE" id="PS50977"/>
    </source>
</evidence>
<accession>A0A255Y656</accession>
<dbReference type="EMBL" id="NOXT01000124">
    <property type="protein sequence ID" value="OYQ24678.1"/>
    <property type="molecule type" value="Genomic_DNA"/>
</dbReference>
<keyword evidence="1 2" id="KW-0238">DNA-binding</keyword>
<dbReference type="PROSITE" id="PS50977">
    <property type="entry name" value="HTH_TETR_2"/>
    <property type="match status" value="1"/>
</dbReference>
<dbReference type="InterPro" id="IPR001647">
    <property type="entry name" value="HTH_TetR"/>
</dbReference>
<comment type="caution">
    <text evidence="4">The sequence shown here is derived from an EMBL/GenBank/DDBJ whole genome shotgun (WGS) entry which is preliminary data.</text>
</comment>
<keyword evidence="5" id="KW-1185">Reference proteome</keyword>
<protein>
    <recommendedName>
        <fullName evidence="3">HTH tetR-type domain-containing protein</fullName>
    </recommendedName>
</protein>
<evidence type="ECO:0000313" key="4">
    <source>
        <dbReference type="EMBL" id="OYQ24678.1"/>
    </source>
</evidence>
<gene>
    <name evidence="4" type="ORF">CHU93_15050</name>
</gene>
<organism evidence="4 5">
    <name type="scientific">Sandarakinorhabdus cyanobacteriorum</name>
    <dbReference type="NCBI Taxonomy" id="1981098"/>
    <lineage>
        <taxon>Bacteria</taxon>
        <taxon>Pseudomonadati</taxon>
        <taxon>Pseudomonadota</taxon>
        <taxon>Alphaproteobacteria</taxon>
        <taxon>Sphingomonadales</taxon>
        <taxon>Sphingosinicellaceae</taxon>
        <taxon>Sandarakinorhabdus</taxon>
    </lineage>
</organism>
<evidence type="ECO:0000313" key="5">
    <source>
        <dbReference type="Proteomes" id="UP000216991"/>
    </source>
</evidence>
<name>A0A255Y656_9SPHN</name>
<proteinExistence type="predicted"/>
<dbReference type="Proteomes" id="UP000216991">
    <property type="component" value="Unassembled WGS sequence"/>
</dbReference>
<dbReference type="InterPro" id="IPR009057">
    <property type="entry name" value="Homeodomain-like_sf"/>
</dbReference>
<dbReference type="PRINTS" id="PR00455">
    <property type="entry name" value="HTHTETR"/>
</dbReference>
<dbReference type="SUPFAM" id="SSF46689">
    <property type="entry name" value="Homeodomain-like"/>
    <property type="match status" value="1"/>
</dbReference>
<evidence type="ECO:0000256" key="1">
    <source>
        <dbReference type="ARBA" id="ARBA00023125"/>
    </source>
</evidence>